<sequence length="712" mass="75462">MSRPYSHTDASPQRTGEWDTPATRRHPSSSRTPAGSTLAPSPRPSTSLQLAHARDHPVVLSSLKQEVLPEDEYLAHLSQIIQRDFFPHLRTLEHRNDVLDAFDSRDPLRIAHSVRSLRELGATPTPRRRARESATPFSTRGGDGDGVGAGAGDLTPTYFDRTPLTSFTATPSSSSRSRKAAPAPPPRVDPNISLDAFQARYTSEDNSSFQDLLQGDNAARRDKHAWAFDAEKRANATLVRGRQARERLVDVTRRMVDASADGSVRLLEGPAGRPGETRLVVDAGVEVGAGDRLLITGRDDAERRLITDGKDADQGKGKEVALPERVDESAKQYVDFDRPTADEEEDNRPVDARELQVQNSAWPFKTRNSLMFPPDADRSNPSSLTGPPSSAAPAASTSTSTTSSAAAWASSSSSRGARDAPPVMLGEPKGVRYHATRLDALERGAAGGGGGSGRSSVGGGGASEASLSPSRSRIGAAIAGTPYPAAAQPATPRVGGFSFVDALPTLPSASLPPQALQELMTWGTIEATPVTLREADASAAGAGAVGPFRVRETDRREELAHRMARKAKRSLADGAASPRAGLALGSGAAAPGRGGGGGGLRRSAVEASLRGGGGGGGSPAGRTPGGSTPRPRAEGLSPAARTLLGRTKPGRALEAGLGRTEAWGEDEERRRVERARQRAREVESRDRLRRERWTVRCCGASPCRFRSLRARR</sequence>
<dbReference type="InterPro" id="IPR019148">
    <property type="entry name" value="Nuclear_protein_DGCR14_ESS-2"/>
</dbReference>
<dbReference type="PANTHER" id="PTHR12940">
    <property type="entry name" value="ES-2 PROTEIN - RELATED"/>
    <property type="match status" value="1"/>
</dbReference>
<feature type="compositionally biased region" description="Low complexity" evidence="4">
    <location>
        <begin position="620"/>
        <end position="630"/>
    </location>
</feature>
<evidence type="ECO:0000256" key="4">
    <source>
        <dbReference type="SAM" id="MobiDB-lite"/>
    </source>
</evidence>
<feature type="compositionally biased region" description="Low complexity" evidence="4">
    <location>
        <begin position="381"/>
        <end position="414"/>
    </location>
</feature>
<dbReference type="GO" id="GO:0071013">
    <property type="term" value="C:catalytic step 2 spliceosome"/>
    <property type="evidence" value="ECO:0007669"/>
    <property type="project" value="TreeGrafter"/>
</dbReference>
<feature type="compositionally biased region" description="Polar residues" evidence="4">
    <location>
        <begin position="29"/>
        <end position="49"/>
    </location>
</feature>
<comment type="similarity">
    <text evidence="2">Belongs to the ESS2 family.</text>
</comment>
<feature type="compositionally biased region" description="Polar residues" evidence="4">
    <location>
        <begin position="356"/>
        <end position="369"/>
    </location>
</feature>
<keyword evidence="3" id="KW-0539">Nucleus</keyword>
<comment type="subcellular location">
    <subcellularLocation>
        <location evidence="1">Nucleus</location>
    </subcellularLocation>
</comment>
<gene>
    <name evidence="5" type="ORF">DMC30DRAFT_403612</name>
</gene>
<evidence type="ECO:0000313" key="5">
    <source>
        <dbReference type="EMBL" id="TNY18246.1"/>
    </source>
</evidence>
<keyword evidence="6" id="KW-1185">Reference proteome</keyword>
<feature type="compositionally biased region" description="Gly residues" evidence="4">
    <location>
        <begin position="610"/>
        <end position="619"/>
    </location>
</feature>
<dbReference type="AlphaFoldDB" id="A0A5C5FPS1"/>
<accession>A0A5C5FPS1</accession>
<feature type="region of interest" description="Disordered" evidence="4">
    <location>
        <begin position="443"/>
        <end position="469"/>
    </location>
</feature>
<proteinExistence type="inferred from homology"/>
<dbReference type="OrthoDB" id="19679at2759"/>
<feature type="compositionally biased region" description="Basic and acidic residues" evidence="4">
    <location>
        <begin position="305"/>
        <end position="354"/>
    </location>
</feature>
<organism evidence="5 6">
    <name type="scientific">Rhodotorula diobovata</name>
    <dbReference type="NCBI Taxonomy" id="5288"/>
    <lineage>
        <taxon>Eukaryota</taxon>
        <taxon>Fungi</taxon>
        <taxon>Dikarya</taxon>
        <taxon>Basidiomycota</taxon>
        <taxon>Pucciniomycotina</taxon>
        <taxon>Microbotryomycetes</taxon>
        <taxon>Sporidiobolales</taxon>
        <taxon>Sporidiobolaceae</taxon>
        <taxon>Rhodotorula</taxon>
    </lineage>
</organism>
<dbReference type="EMBL" id="SOZI01000148">
    <property type="protein sequence ID" value="TNY18246.1"/>
    <property type="molecule type" value="Genomic_DNA"/>
</dbReference>
<feature type="region of interest" description="Disordered" evidence="4">
    <location>
        <begin position="559"/>
        <end position="688"/>
    </location>
</feature>
<feature type="compositionally biased region" description="Gly residues" evidence="4">
    <location>
        <begin position="445"/>
        <end position="462"/>
    </location>
</feature>
<dbReference type="Proteomes" id="UP000311382">
    <property type="component" value="Unassembled WGS sequence"/>
</dbReference>
<feature type="region of interest" description="Disordered" evidence="4">
    <location>
        <begin position="120"/>
        <end position="191"/>
    </location>
</feature>
<reference evidence="5 6" key="1">
    <citation type="submission" date="2019-03" db="EMBL/GenBank/DDBJ databases">
        <title>Rhodosporidium diobovatum UCD-FST 08-225 genome sequencing, assembly, and annotation.</title>
        <authorList>
            <person name="Fakankun I.U."/>
            <person name="Fristensky B."/>
            <person name="Levin D.B."/>
        </authorList>
    </citation>
    <scope>NUCLEOTIDE SEQUENCE [LARGE SCALE GENOMIC DNA]</scope>
    <source>
        <strain evidence="5 6">UCD-FST 08-225</strain>
    </source>
</reference>
<feature type="region of interest" description="Disordered" evidence="4">
    <location>
        <begin position="305"/>
        <end position="429"/>
    </location>
</feature>
<dbReference type="STRING" id="5288.A0A5C5FPS1"/>
<feature type="compositionally biased region" description="Basic and acidic residues" evidence="4">
    <location>
        <begin position="667"/>
        <end position="688"/>
    </location>
</feature>
<protein>
    <submittedName>
        <fullName evidence="5">Nuclear protein Es2-domain-containing protein</fullName>
    </submittedName>
</protein>
<evidence type="ECO:0000313" key="6">
    <source>
        <dbReference type="Proteomes" id="UP000311382"/>
    </source>
</evidence>
<comment type="caution">
    <text evidence="5">The sequence shown here is derived from an EMBL/GenBank/DDBJ whole genome shotgun (WGS) entry which is preliminary data.</text>
</comment>
<feature type="region of interest" description="Disordered" evidence="4">
    <location>
        <begin position="1"/>
        <end position="50"/>
    </location>
</feature>
<dbReference type="PANTHER" id="PTHR12940:SF0">
    <property type="entry name" value="SPLICING FACTOR ESS-2 HOMOLOG"/>
    <property type="match status" value="1"/>
</dbReference>
<name>A0A5C5FPS1_9BASI</name>
<evidence type="ECO:0000256" key="3">
    <source>
        <dbReference type="ARBA" id="ARBA00023242"/>
    </source>
</evidence>
<evidence type="ECO:0000256" key="1">
    <source>
        <dbReference type="ARBA" id="ARBA00004123"/>
    </source>
</evidence>
<dbReference type="Pfam" id="PF09751">
    <property type="entry name" value="Es2"/>
    <property type="match status" value="1"/>
</dbReference>
<feature type="compositionally biased region" description="Low complexity" evidence="4">
    <location>
        <begin position="162"/>
        <end position="175"/>
    </location>
</feature>
<feature type="compositionally biased region" description="Low complexity" evidence="4">
    <location>
        <begin position="574"/>
        <end position="591"/>
    </location>
</feature>
<evidence type="ECO:0000256" key="2">
    <source>
        <dbReference type="ARBA" id="ARBA00009072"/>
    </source>
</evidence>